<protein>
    <submittedName>
        <fullName evidence="2">Uncharacterized protein</fullName>
    </submittedName>
</protein>
<accession>A0ABS2NEL6</accession>
<evidence type="ECO:0000313" key="3">
    <source>
        <dbReference type="Proteomes" id="UP001646157"/>
    </source>
</evidence>
<comment type="caution">
    <text evidence="2">The sequence shown here is derived from an EMBL/GenBank/DDBJ whole genome shotgun (WGS) entry which is preliminary data.</text>
</comment>
<keyword evidence="1" id="KW-0812">Transmembrane</keyword>
<dbReference type="Proteomes" id="UP001646157">
    <property type="component" value="Unassembled WGS sequence"/>
</dbReference>
<name>A0ABS2NEL6_9BACI</name>
<organism evidence="2 3">
    <name type="scientific">Rossellomorea pakistanensis</name>
    <dbReference type="NCBI Taxonomy" id="992288"/>
    <lineage>
        <taxon>Bacteria</taxon>
        <taxon>Bacillati</taxon>
        <taxon>Bacillota</taxon>
        <taxon>Bacilli</taxon>
        <taxon>Bacillales</taxon>
        <taxon>Bacillaceae</taxon>
        <taxon>Rossellomorea</taxon>
    </lineage>
</organism>
<keyword evidence="3" id="KW-1185">Reference proteome</keyword>
<sequence length="59" mass="6734">MLVDFALIISILMALYLFSYAYIEGIRISESDQKVDGGITFIFSIMMAFVFSGFTYLFI</sequence>
<keyword evidence="1" id="KW-1133">Transmembrane helix</keyword>
<dbReference type="RefSeq" id="WP_205173445.1">
    <property type="nucleotide sequence ID" value="NZ_JAFBDZ010000002.1"/>
</dbReference>
<proteinExistence type="predicted"/>
<feature type="transmembrane region" description="Helical" evidence="1">
    <location>
        <begin position="6"/>
        <end position="23"/>
    </location>
</feature>
<gene>
    <name evidence="2" type="ORF">JOC86_002838</name>
</gene>
<reference evidence="2 3" key="1">
    <citation type="submission" date="2021-01" db="EMBL/GenBank/DDBJ databases">
        <title>Genomic Encyclopedia of Type Strains, Phase IV (KMG-IV): sequencing the most valuable type-strain genomes for metagenomic binning, comparative biology and taxonomic classification.</title>
        <authorList>
            <person name="Goeker M."/>
        </authorList>
    </citation>
    <scope>NUCLEOTIDE SEQUENCE [LARGE SCALE GENOMIC DNA]</scope>
    <source>
        <strain evidence="2 3">DSM 24834</strain>
    </source>
</reference>
<feature type="transmembrane region" description="Helical" evidence="1">
    <location>
        <begin position="35"/>
        <end position="58"/>
    </location>
</feature>
<keyword evidence="1" id="KW-0472">Membrane</keyword>
<dbReference type="EMBL" id="JAFBDZ010000002">
    <property type="protein sequence ID" value="MBM7586296.1"/>
    <property type="molecule type" value="Genomic_DNA"/>
</dbReference>
<evidence type="ECO:0000313" key="2">
    <source>
        <dbReference type="EMBL" id="MBM7586296.1"/>
    </source>
</evidence>
<evidence type="ECO:0000256" key="1">
    <source>
        <dbReference type="SAM" id="Phobius"/>
    </source>
</evidence>